<dbReference type="EMBL" id="QUBQ01000001">
    <property type="protein sequence ID" value="REK77022.1"/>
    <property type="molecule type" value="Genomic_DNA"/>
</dbReference>
<keyword evidence="2" id="KW-1185">Reference proteome</keyword>
<organism evidence="1 2">
    <name type="scientific">Paenibacillus paeoniae</name>
    <dbReference type="NCBI Taxonomy" id="2292705"/>
    <lineage>
        <taxon>Bacteria</taxon>
        <taxon>Bacillati</taxon>
        <taxon>Bacillota</taxon>
        <taxon>Bacilli</taxon>
        <taxon>Bacillales</taxon>
        <taxon>Paenibacillaceae</taxon>
        <taxon>Paenibacillus</taxon>
    </lineage>
</organism>
<reference evidence="1 2" key="1">
    <citation type="submission" date="2018-08" db="EMBL/GenBank/DDBJ databases">
        <title>Paenibacillus sp. M4BSY-1, whole genome shotgun sequence.</title>
        <authorList>
            <person name="Tuo L."/>
        </authorList>
    </citation>
    <scope>NUCLEOTIDE SEQUENCE [LARGE SCALE GENOMIC DNA]</scope>
    <source>
        <strain evidence="1 2">M4BSY-1</strain>
    </source>
</reference>
<dbReference type="RefSeq" id="WP_116044346.1">
    <property type="nucleotide sequence ID" value="NZ_QUBQ01000001.1"/>
</dbReference>
<sequence>MIRKILIAGVVLIGIYTFFCMSGTRGINLTLNSFYDGFAKNKLETSYLHFTIKNDDAYDETTKMGSIAQSIINDRHWYGEIDRHKKMGQLWIGPNKKLVFIKVESNNTVGKWFKGIDRLTMVKADNEWLIKQYRSGSPWPTMP</sequence>
<proteinExistence type="predicted"/>
<dbReference type="Proteomes" id="UP000261905">
    <property type="component" value="Unassembled WGS sequence"/>
</dbReference>
<gene>
    <name evidence="1" type="ORF">DX130_08430</name>
</gene>
<evidence type="ECO:0000313" key="1">
    <source>
        <dbReference type="EMBL" id="REK77022.1"/>
    </source>
</evidence>
<comment type="caution">
    <text evidence="1">The sequence shown here is derived from an EMBL/GenBank/DDBJ whole genome shotgun (WGS) entry which is preliminary data.</text>
</comment>
<evidence type="ECO:0008006" key="3">
    <source>
        <dbReference type="Google" id="ProtNLM"/>
    </source>
</evidence>
<evidence type="ECO:0000313" key="2">
    <source>
        <dbReference type="Proteomes" id="UP000261905"/>
    </source>
</evidence>
<dbReference type="OrthoDB" id="2612732at2"/>
<accession>A0A371PLE2</accession>
<dbReference type="AlphaFoldDB" id="A0A371PLE2"/>
<name>A0A371PLE2_9BACL</name>
<protein>
    <recommendedName>
        <fullName evidence="3">DUF4878 domain-containing protein</fullName>
    </recommendedName>
</protein>